<dbReference type="PANTHER" id="PTHR32097">
    <property type="entry name" value="CAMP-BINDING PROTEIN 1-RELATED"/>
    <property type="match status" value="1"/>
</dbReference>
<dbReference type="Gene3D" id="2.60.60.30">
    <property type="entry name" value="sav2460 like domains"/>
    <property type="match status" value="1"/>
</dbReference>
<accession>A0ABW0Z0A1</accession>
<evidence type="ECO:0000256" key="2">
    <source>
        <dbReference type="SAM" id="MobiDB-lite"/>
    </source>
</evidence>
<dbReference type="Pfam" id="PF02342">
    <property type="entry name" value="TerD"/>
    <property type="match status" value="1"/>
</dbReference>
<feature type="compositionally biased region" description="Low complexity" evidence="2">
    <location>
        <begin position="325"/>
        <end position="338"/>
    </location>
</feature>
<evidence type="ECO:0000256" key="1">
    <source>
        <dbReference type="ARBA" id="ARBA00008775"/>
    </source>
</evidence>
<dbReference type="RefSeq" id="WP_390315177.1">
    <property type="nucleotide sequence ID" value="NZ_JBHSPB010000004.1"/>
</dbReference>
<keyword evidence="5" id="KW-1185">Reference proteome</keyword>
<sequence>MADMTHAMLKGSNIPLDVRHVRAVLRWTPGPGVPDVDASALLLDAGGRVRCDDDFVFYNQPRHPSGAVRHLAKRRLTEGLTDTIETDLAALEAGVDRVVLAASADGGTFEPVGDLCLLLYDAAGDGAAPVAVFELHPETGSETALICGELYRRGDTWKFRAMGQGYASGLLGLATEFGITVEEGGDPAPGQPGPHPEPFAGVPGPHPDPLPGDTPAPAPGQPGPLPGTGHPTASGQPGRFPEPRPGSTPTGSGPAPTSTAASLPDATPAHTAASGQPGWPQTPDQPAHPATAQGTPAQPGWPQTPDQPAHPATAQGTPAQPGWPQTPDDPAHPATTPTAPAPADPAQPRWSPEPFAAPGGPGQASAYPETAPGAPLPGSVGMPLPPAVPPPGPPQATPQAKPHAAPHSYGYPPPPSVPPAVPAYPATATTQPAYGYPQQAPAAPQGAAYPEAVDNGFQLPPQGPQFQPAP</sequence>
<proteinExistence type="inferred from homology"/>
<feature type="domain" description="TerD" evidence="3">
    <location>
        <begin position="4"/>
        <end position="177"/>
    </location>
</feature>
<dbReference type="InterPro" id="IPR003325">
    <property type="entry name" value="TerD"/>
</dbReference>
<feature type="compositionally biased region" description="Pro residues" evidence="2">
    <location>
        <begin position="461"/>
        <end position="470"/>
    </location>
</feature>
<feature type="compositionally biased region" description="Pro residues" evidence="2">
    <location>
        <begin position="383"/>
        <end position="396"/>
    </location>
</feature>
<reference evidence="5" key="1">
    <citation type="journal article" date="2019" name="Int. J. Syst. Evol. Microbiol.">
        <title>The Global Catalogue of Microorganisms (GCM) 10K type strain sequencing project: providing services to taxonomists for standard genome sequencing and annotation.</title>
        <authorList>
            <consortium name="The Broad Institute Genomics Platform"/>
            <consortium name="The Broad Institute Genome Sequencing Center for Infectious Disease"/>
            <person name="Wu L."/>
            <person name="Ma J."/>
        </authorList>
    </citation>
    <scope>NUCLEOTIDE SEQUENCE [LARGE SCALE GENOMIC DNA]</scope>
    <source>
        <strain evidence="5">CGMCC 4.7304</strain>
    </source>
</reference>
<dbReference type="EMBL" id="JBHSPB010000004">
    <property type="protein sequence ID" value="MFC5720070.1"/>
    <property type="molecule type" value="Genomic_DNA"/>
</dbReference>
<dbReference type="InterPro" id="IPR051324">
    <property type="entry name" value="Stress/Tellurium_Resist"/>
</dbReference>
<feature type="compositionally biased region" description="Low complexity" evidence="2">
    <location>
        <begin position="423"/>
        <end position="460"/>
    </location>
</feature>
<dbReference type="PANTHER" id="PTHR32097:SF4">
    <property type="entry name" value="GENERAL STRESS PROTEIN 16U"/>
    <property type="match status" value="1"/>
</dbReference>
<protein>
    <submittedName>
        <fullName evidence="4">TerD family protein</fullName>
    </submittedName>
</protein>
<feature type="compositionally biased region" description="Low complexity" evidence="2">
    <location>
        <begin position="245"/>
        <end position="269"/>
    </location>
</feature>
<organism evidence="4 5">
    <name type="scientific">Streptomyces gamaensis</name>
    <dbReference type="NCBI Taxonomy" id="1763542"/>
    <lineage>
        <taxon>Bacteria</taxon>
        <taxon>Bacillati</taxon>
        <taxon>Actinomycetota</taxon>
        <taxon>Actinomycetes</taxon>
        <taxon>Kitasatosporales</taxon>
        <taxon>Streptomycetaceae</taxon>
        <taxon>Streptomyces</taxon>
    </lineage>
</organism>
<feature type="compositionally biased region" description="Low complexity" evidence="2">
    <location>
        <begin position="397"/>
        <end position="410"/>
    </location>
</feature>
<comment type="similarity">
    <text evidence="1">Belongs to the CAPAB/TerDEXZ family.</text>
</comment>
<name>A0ABW0Z0A1_9ACTN</name>
<feature type="region of interest" description="Disordered" evidence="2">
    <location>
        <begin position="180"/>
        <end position="470"/>
    </location>
</feature>
<feature type="compositionally biased region" description="Pro residues" evidence="2">
    <location>
        <begin position="204"/>
        <end position="225"/>
    </location>
</feature>
<dbReference type="Proteomes" id="UP001596083">
    <property type="component" value="Unassembled WGS sequence"/>
</dbReference>
<evidence type="ECO:0000313" key="4">
    <source>
        <dbReference type="EMBL" id="MFC5720070.1"/>
    </source>
</evidence>
<dbReference type="CDD" id="cd06974">
    <property type="entry name" value="TerD_like"/>
    <property type="match status" value="1"/>
</dbReference>
<gene>
    <name evidence="4" type="ORF">ACFP1Z_07800</name>
</gene>
<comment type="caution">
    <text evidence="4">The sequence shown here is derived from an EMBL/GenBank/DDBJ whole genome shotgun (WGS) entry which is preliminary data.</text>
</comment>
<evidence type="ECO:0000313" key="5">
    <source>
        <dbReference type="Proteomes" id="UP001596083"/>
    </source>
</evidence>
<evidence type="ECO:0000259" key="3">
    <source>
        <dbReference type="Pfam" id="PF02342"/>
    </source>
</evidence>
<feature type="compositionally biased region" description="Pro residues" evidence="2">
    <location>
        <begin position="411"/>
        <end position="422"/>
    </location>
</feature>